<dbReference type="GO" id="GO:0005886">
    <property type="term" value="C:plasma membrane"/>
    <property type="evidence" value="ECO:0007669"/>
    <property type="project" value="UniProtKB-SubCell"/>
</dbReference>
<dbReference type="PANTHER" id="PTHR21716">
    <property type="entry name" value="TRANSMEMBRANE PROTEIN"/>
    <property type="match status" value="1"/>
</dbReference>
<dbReference type="STRING" id="477641.MODMU_3057"/>
<evidence type="ECO:0000256" key="7">
    <source>
        <dbReference type="ARBA" id="ARBA00023136"/>
    </source>
</evidence>
<evidence type="ECO:0000256" key="9">
    <source>
        <dbReference type="SAM" id="Phobius"/>
    </source>
</evidence>
<dbReference type="GO" id="GO:0055085">
    <property type="term" value="P:transmembrane transport"/>
    <property type="evidence" value="ECO:0007669"/>
    <property type="project" value="TreeGrafter"/>
</dbReference>
<dbReference type="EMBL" id="FO203431">
    <property type="protein sequence ID" value="CCH88483.1"/>
    <property type="molecule type" value="Genomic_DNA"/>
</dbReference>
<evidence type="ECO:0000313" key="11">
    <source>
        <dbReference type="Proteomes" id="UP000006461"/>
    </source>
</evidence>
<keyword evidence="4" id="KW-1003">Cell membrane</keyword>
<dbReference type="Pfam" id="PF01594">
    <property type="entry name" value="AI-2E_transport"/>
    <property type="match status" value="1"/>
</dbReference>
<feature type="transmembrane region" description="Helical" evidence="9">
    <location>
        <begin position="395"/>
        <end position="420"/>
    </location>
</feature>
<accession>I4EYM0</accession>
<proteinExistence type="inferred from homology"/>
<protein>
    <submittedName>
        <fullName evidence="10">Permease</fullName>
    </submittedName>
</protein>
<comment type="subcellular location">
    <subcellularLocation>
        <location evidence="1">Cell membrane</location>
        <topology evidence="1">Multi-pass membrane protein</topology>
    </subcellularLocation>
</comment>
<organism evidence="10 11">
    <name type="scientific">Modestobacter italicus (strain DSM 44449 / CECT 9708 / BC 501)</name>
    <dbReference type="NCBI Taxonomy" id="2732864"/>
    <lineage>
        <taxon>Bacteria</taxon>
        <taxon>Bacillati</taxon>
        <taxon>Actinomycetota</taxon>
        <taxon>Actinomycetes</taxon>
        <taxon>Geodermatophilales</taxon>
        <taxon>Geodermatophilaceae</taxon>
        <taxon>Modestobacter</taxon>
    </lineage>
</organism>
<name>I4EYM0_MODI5</name>
<evidence type="ECO:0000256" key="2">
    <source>
        <dbReference type="ARBA" id="ARBA00009773"/>
    </source>
</evidence>
<evidence type="ECO:0000256" key="5">
    <source>
        <dbReference type="ARBA" id="ARBA00022692"/>
    </source>
</evidence>
<feature type="transmembrane region" description="Helical" evidence="9">
    <location>
        <begin position="316"/>
        <end position="346"/>
    </location>
</feature>
<dbReference type="HOGENOM" id="CLU_031275_3_0_11"/>
<dbReference type="eggNOG" id="COG0628">
    <property type="taxonomic scope" value="Bacteria"/>
</dbReference>
<feature type="transmembrane region" description="Helical" evidence="9">
    <location>
        <begin position="293"/>
        <end position="310"/>
    </location>
</feature>
<evidence type="ECO:0000313" key="10">
    <source>
        <dbReference type="EMBL" id="CCH88483.1"/>
    </source>
</evidence>
<feature type="region of interest" description="Disordered" evidence="8">
    <location>
        <begin position="53"/>
        <end position="80"/>
    </location>
</feature>
<dbReference type="AlphaFoldDB" id="I4EYM0"/>
<feature type="transmembrane region" description="Helical" evidence="9">
    <location>
        <begin position="223"/>
        <end position="252"/>
    </location>
</feature>
<dbReference type="PANTHER" id="PTHR21716:SF53">
    <property type="entry name" value="PERMEASE PERM-RELATED"/>
    <property type="match status" value="1"/>
</dbReference>
<dbReference type="OMA" id="WACVIAI"/>
<keyword evidence="7 9" id="KW-0472">Membrane</keyword>
<feature type="transmembrane region" description="Helical" evidence="9">
    <location>
        <begin position="117"/>
        <end position="134"/>
    </location>
</feature>
<gene>
    <name evidence="10" type="ordered locus">MODMU_3057</name>
</gene>
<evidence type="ECO:0000256" key="8">
    <source>
        <dbReference type="SAM" id="MobiDB-lite"/>
    </source>
</evidence>
<keyword evidence="5 9" id="KW-0812">Transmembrane</keyword>
<comment type="similarity">
    <text evidence="2">Belongs to the autoinducer-2 exporter (AI-2E) (TC 2.A.86) family.</text>
</comment>
<sequence>MSQEYHVRPRELPGHVPRTPDLIWSSHDDHCTRLLFRREMSAGDEVARSDGLRGASAAALEEPDTSAPVTAAPAPSPQRGSRLRHALAETARVFAELLLVAAGLVGLGYLIGVLWPVLLPVVFGLLVTTVLWPLTRFLRRHRWPPALAALTVVLLFIAALVGVFLLVVPPVLQQSGAVVDGIVAGLQQVQQWLTGPPLNLGEDQVGQAVDRAINTVQDNLQNILSFVFSGVTAVGSGVTNAVLALVLTFFFLKDGPRFLPWLGAQTTRPVAPHIAAVSTQAWRTLSDFIRSQALIGFVDAFFIAVGLFLLDVPLILPLAVLIFIGAFVPIVGAFVAGGVAVLIALVSNGFTTAVAVLAVIVVVQAVEGNVLQPIIQGRGLNLPPVMILLAVTAGGSLRGILGALLAVPIAAVVAVVYRYVRDLLDGRDPRSAADADDEEPDPDDAATRQPDER</sequence>
<keyword evidence="3" id="KW-0813">Transport</keyword>
<keyword evidence="6 9" id="KW-1133">Transmembrane helix</keyword>
<keyword evidence="11" id="KW-1185">Reference proteome</keyword>
<feature type="region of interest" description="Disordered" evidence="8">
    <location>
        <begin position="427"/>
        <end position="453"/>
    </location>
</feature>
<feature type="compositionally biased region" description="Acidic residues" evidence="8">
    <location>
        <begin position="434"/>
        <end position="444"/>
    </location>
</feature>
<evidence type="ECO:0000256" key="1">
    <source>
        <dbReference type="ARBA" id="ARBA00004651"/>
    </source>
</evidence>
<evidence type="ECO:0000256" key="6">
    <source>
        <dbReference type="ARBA" id="ARBA00022989"/>
    </source>
</evidence>
<reference evidence="10 11" key="1">
    <citation type="journal article" date="2012" name="J. Bacteriol.">
        <title>Genome Sequence of Radiation-Resistant Modestobacter marinus Strain BC501, a Representative Actinobacterium That Thrives on Calcareous Stone Surfaces.</title>
        <authorList>
            <person name="Normand P."/>
            <person name="Gury J."/>
            <person name="Pujic P."/>
            <person name="Chouaia B."/>
            <person name="Crotti E."/>
            <person name="Brusetti L."/>
            <person name="Daffonchio D."/>
            <person name="Vacherie B."/>
            <person name="Barbe V."/>
            <person name="Medigue C."/>
            <person name="Calteau A."/>
            <person name="Ghodhbane-Gtari F."/>
            <person name="Essoussi I."/>
            <person name="Nouioui I."/>
            <person name="Abbassi-Ghozzi I."/>
            <person name="Gtari M."/>
        </authorList>
    </citation>
    <scope>NUCLEOTIDE SEQUENCE [LARGE SCALE GENOMIC DNA]</scope>
    <source>
        <strain evidence="11">BC 501</strain>
    </source>
</reference>
<evidence type="ECO:0000256" key="4">
    <source>
        <dbReference type="ARBA" id="ARBA00022475"/>
    </source>
</evidence>
<evidence type="ECO:0000256" key="3">
    <source>
        <dbReference type="ARBA" id="ARBA00022448"/>
    </source>
</evidence>
<feature type="transmembrane region" description="Helical" evidence="9">
    <location>
        <begin position="146"/>
        <end position="168"/>
    </location>
</feature>
<dbReference type="Proteomes" id="UP000006461">
    <property type="component" value="Chromosome"/>
</dbReference>
<dbReference type="KEGG" id="mmar:MODMU_3057"/>
<dbReference type="PATRIC" id="fig|477641.3.peg.2910"/>
<feature type="transmembrane region" description="Helical" evidence="9">
    <location>
        <begin position="93"/>
        <end position="111"/>
    </location>
</feature>
<dbReference type="OrthoDB" id="9784366at2"/>
<dbReference type="InterPro" id="IPR002549">
    <property type="entry name" value="AI-2E-like"/>
</dbReference>